<comment type="caution">
    <text evidence="2">The sequence shown here is derived from an EMBL/GenBank/DDBJ whole genome shotgun (WGS) entry which is preliminary data.</text>
</comment>
<evidence type="ECO:0000313" key="2">
    <source>
        <dbReference type="EMBL" id="OHV31413.1"/>
    </source>
</evidence>
<dbReference type="AlphaFoldDB" id="A0A1S1Q988"/>
<organism evidence="2 3">
    <name type="scientific">Parafrankia colletiae</name>
    <dbReference type="NCBI Taxonomy" id="573497"/>
    <lineage>
        <taxon>Bacteria</taxon>
        <taxon>Bacillati</taxon>
        <taxon>Actinomycetota</taxon>
        <taxon>Actinomycetes</taxon>
        <taxon>Frankiales</taxon>
        <taxon>Frankiaceae</taxon>
        <taxon>Parafrankia</taxon>
    </lineage>
</organism>
<gene>
    <name evidence="2" type="ORF">CC117_26455</name>
</gene>
<protein>
    <recommendedName>
        <fullName evidence="1">Transposase IS701-like DDE domain-containing protein</fullName>
    </recommendedName>
</protein>
<reference evidence="3" key="1">
    <citation type="submission" date="2016-07" db="EMBL/GenBank/DDBJ databases">
        <title>Sequence Frankia sp. strain CcI1.17.</title>
        <authorList>
            <person name="Ghodhbane-Gtari F."/>
            <person name="Swanson E."/>
            <person name="Gueddou A."/>
            <person name="Morris K."/>
            <person name="Hezbri K."/>
            <person name="Ktari A."/>
            <person name="Nouioui I."/>
            <person name="Abebe-Akele F."/>
            <person name="Simpson S."/>
            <person name="Thomas K."/>
            <person name="Gtari M."/>
            <person name="Tisa L.S."/>
            <person name="Hurst S."/>
        </authorList>
    </citation>
    <scope>NUCLEOTIDE SEQUENCE [LARGE SCALE GENOMIC DNA]</scope>
    <source>
        <strain evidence="3">Cc1.17</strain>
    </source>
</reference>
<keyword evidence="3" id="KW-1185">Reference proteome</keyword>
<evidence type="ECO:0000259" key="1">
    <source>
        <dbReference type="Pfam" id="PF13546"/>
    </source>
</evidence>
<accession>A0A1S1Q988</accession>
<dbReference type="Pfam" id="PF13546">
    <property type="entry name" value="DDE_5"/>
    <property type="match status" value="1"/>
</dbReference>
<dbReference type="InterPro" id="IPR038721">
    <property type="entry name" value="IS701-like_DDE_dom"/>
</dbReference>
<sequence length="66" mass="7002">MCRPRPGLAPHPWRQAPAELTGWCARPVLADAGYGDSAEFRQDLTGQNLVYVVGAAHTATVAAVRG</sequence>
<dbReference type="EMBL" id="MBLM01000145">
    <property type="protein sequence ID" value="OHV31413.1"/>
    <property type="molecule type" value="Genomic_DNA"/>
</dbReference>
<name>A0A1S1Q988_9ACTN</name>
<feature type="domain" description="Transposase IS701-like DDE" evidence="1">
    <location>
        <begin position="25"/>
        <end position="61"/>
    </location>
</feature>
<dbReference type="Proteomes" id="UP000179627">
    <property type="component" value="Unassembled WGS sequence"/>
</dbReference>
<evidence type="ECO:0000313" key="3">
    <source>
        <dbReference type="Proteomes" id="UP000179627"/>
    </source>
</evidence>
<proteinExistence type="predicted"/>